<dbReference type="Proteomes" id="UP001500630">
    <property type="component" value="Unassembled WGS sequence"/>
</dbReference>
<dbReference type="EMBL" id="BAABDQ010000032">
    <property type="protein sequence ID" value="GAA3597396.1"/>
    <property type="molecule type" value="Genomic_DNA"/>
</dbReference>
<evidence type="ECO:0008006" key="3">
    <source>
        <dbReference type="Google" id="ProtNLM"/>
    </source>
</evidence>
<sequence length="71" mass="7522">MAPIERMPRRPYGMGDVFAELGAVQTPEVDGWLRDLAQRLSGGPDLVVTLDATAVTRAPAGDLRRTSGNGA</sequence>
<comment type="caution">
    <text evidence="1">The sequence shown here is derived from an EMBL/GenBank/DDBJ whole genome shotgun (WGS) entry which is preliminary data.</text>
</comment>
<evidence type="ECO:0000313" key="2">
    <source>
        <dbReference type="Proteomes" id="UP001500630"/>
    </source>
</evidence>
<protein>
    <recommendedName>
        <fullName evidence="3">Transposase IS701-like DDE domain-containing protein</fullName>
    </recommendedName>
</protein>
<keyword evidence="2" id="KW-1185">Reference proteome</keyword>
<accession>A0ABP6Z7D2</accession>
<name>A0ABP6Z7D2_9ACTN</name>
<proteinExistence type="predicted"/>
<reference evidence="2" key="1">
    <citation type="journal article" date="2019" name="Int. J. Syst. Evol. Microbiol.">
        <title>The Global Catalogue of Microorganisms (GCM) 10K type strain sequencing project: providing services to taxonomists for standard genome sequencing and annotation.</title>
        <authorList>
            <consortium name="The Broad Institute Genomics Platform"/>
            <consortium name="The Broad Institute Genome Sequencing Center for Infectious Disease"/>
            <person name="Wu L."/>
            <person name="Ma J."/>
        </authorList>
    </citation>
    <scope>NUCLEOTIDE SEQUENCE [LARGE SCALE GENOMIC DNA]</scope>
    <source>
        <strain evidence="2">JCM 17326</strain>
    </source>
</reference>
<evidence type="ECO:0000313" key="1">
    <source>
        <dbReference type="EMBL" id="GAA3597396.1"/>
    </source>
</evidence>
<gene>
    <name evidence="1" type="ORF">GCM10022419_095800</name>
</gene>
<organism evidence="1 2">
    <name type="scientific">Nonomuraea rosea</name>
    <dbReference type="NCBI Taxonomy" id="638574"/>
    <lineage>
        <taxon>Bacteria</taxon>
        <taxon>Bacillati</taxon>
        <taxon>Actinomycetota</taxon>
        <taxon>Actinomycetes</taxon>
        <taxon>Streptosporangiales</taxon>
        <taxon>Streptosporangiaceae</taxon>
        <taxon>Nonomuraea</taxon>
    </lineage>
</organism>